<gene>
    <name evidence="1" type="ORF">LDAN0321_LOCUS20364</name>
</gene>
<evidence type="ECO:0000313" key="1">
    <source>
        <dbReference type="EMBL" id="CAD9612218.1"/>
    </source>
</evidence>
<accession>A0A7S2PPP7</accession>
<reference evidence="1" key="1">
    <citation type="submission" date="2021-01" db="EMBL/GenBank/DDBJ databases">
        <authorList>
            <person name="Corre E."/>
            <person name="Pelletier E."/>
            <person name="Niang G."/>
            <person name="Scheremetjew M."/>
            <person name="Finn R."/>
            <person name="Kale V."/>
            <person name="Holt S."/>
            <person name="Cochrane G."/>
            <person name="Meng A."/>
            <person name="Brown T."/>
            <person name="Cohen L."/>
        </authorList>
    </citation>
    <scope>NUCLEOTIDE SEQUENCE</scope>
    <source>
        <strain evidence="1">B650</strain>
    </source>
</reference>
<sequence length="342" mass="37594">MSSLSHNEISQTQYGIPIEVDSAERVTSARGLLEHQQSKRSIQVASQGLRFDQVVQPTFCKTDIATPQPQCQQFLQLKSNNAAAGPKLKIQTTSNTEWSLEYDLPTPPVFAPIEPTHRVIEGAKAGTSPQLVADRIADALEILNVQALYVSSPRKTKVKCTSPFGDDFRVFLYTIDDDKMLVELQRREGSSLMYHGLVQQILGAADGEVVDSNVNNDVMLMDVNSLVQRMQMQGSSDNAQCSSSSFLMQPSQVALDTRTLDLACAMMSNDRTKSIGLQLLQFLATNTYGGELDTNTVRCLSSELENRFDIESLLKDMNISSGKGRDNNVVVASSSSSDDEQQ</sequence>
<proteinExistence type="predicted"/>
<name>A0A7S2PPP7_9STRA</name>
<dbReference type="EMBL" id="HBGY01032556">
    <property type="protein sequence ID" value="CAD9612218.1"/>
    <property type="molecule type" value="Transcribed_RNA"/>
</dbReference>
<organism evidence="1">
    <name type="scientific">Leptocylindrus danicus</name>
    <dbReference type="NCBI Taxonomy" id="163516"/>
    <lineage>
        <taxon>Eukaryota</taxon>
        <taxon>Sar</taxon>
        <taxon>Stramenopiles</taxon>
        <taxon>Ochrophyta</taxon>
        <taxon>Bacillariophyta</taxon>
        <taxon>Coscinodiscophyceae</taxon>
        <taxon>Chaetocerotophycidae</taxon>
        <taxon>Leptocylindrales</taxon>
        <taxon>Leptocylindraceae</taxon>
        <taxon>Leptocylindrus</taxon>
    </lineage>
</organism>
<dbReference type="AlphaFoldDB" id="A0A7S2PPP7"/>
<protein>
    <submittedName>
        <fullName evidence="1">Uncharacterized protein</fullName>
    </submittedName>
</protein>